<dbReference type="InterPro" id="IPR043130">
    <property type="entry name" value="CDP-OH_PTrfase_TM_dom"/>
</dbReference>
<dbReference type="PROSITE" id="PS00379">
    <property type="entry name" value="CDP_ALCOHOL_P_TRANSF"/>
    <property type="match status" value="1"/>
</dbReference>
<evidence type="ECO:0000256" key="16">
    <source>
        <dbReference type="RuleBase" id="RU003750"/>
    </source>
</evidence>
<evidence type="ECO:0000256" key="5">
    <source>
        <dbReference type="ARBA" id="ARBA00013170"/>
    </source>
</evidence>
<keyword evidence="13" id="KW-0594">Phospholipid biosynthesis</keyword>
<dbReference type="InterPro" id="IPR000462">
    <property type="entry name" value="CDP-OH_P_trans"/>
</dbReference>
<keyword evidence="14" id="KW-1208">Phospholipid metabolism</keyword>
<dbReference type="PIRSF" id="PIRSF000847">
    <property type="entry name" value="Phos_ph_gly_syn"/>
    <property type="match status" value="1"/>
</dbReference>
<dbReference type="Gene3D" id="1.20.120.1760">
    <property type="match status" value="1"/>
</dbReference>
<comment type="similarity">
    <text evidence="4 16">Belongs to the CDP-alcohol phosphatidyltransferase class-I family.</text>
</comment>
<protein>
    <recommendedName>
        <fullName evidence="6">CDP-diacylglycerol--glycerol-3-phosphate 3-phosphatidyltransferase</fullName>
        <ecNumber evidence="5">2.7.8.5</ecNumber>
    </recommendedName>
</protein>
<evidence type="ECO:0000256" key="8">
    <source>
        <dbReference type="ARBA" id="ARBA00022679"/>
    </source>
</evidence>
<comment type="caution">
    <text evidence="18">The sequence shown here is derived from an EMBL/GenBank/DDBJ whole genome shotgun (WGS) entry which is preliminary data.</text>
</comment>
<evidence type="ECO:0000256" key="11">
    <source>
        <dbReference type="ARBA" id="ARBA00023098"/>
    </source>
</evidence>
<evidence type="ECO:0000256" key="2">
    <source>
        <dbReference type="ARBA" id="ARBA00005042"/>
    </source>
</evidence>
<name>A0A1H0MQ56_9HYPH</name>
<evidence type="ECO:0000256" key="9">
    <source>
        <dbReference type="ARBA" id="ARBA00022692"/>
    </source>
</evidence>
<comment type="catalytic activity">
    <reaction evidence="15">
        <text>a CDP-1,2-diacyl-sn-glycerol + sn-glycerol 3-phosphate = a 1,2-diacyl-sn-glycero-3-phospho-(1'-sn-glycero-3'-phosphate) + CMP + H(+)</text>
        <dbReference type="Rhea" id="RHEA:12593"/>
        <dbReference type="ChEBI" id="CHEBI:15378"/>
        <dbReference type="ChEBI" id="CHEBI:57597"/>
        <dbReference type="ChEBI" id="CHEBI:58332"/>
        <dbReference type="ChEBI" id="CHEBI:60110"/>
        <dbReference type="ChEBI" id="CHEBI:60377"/>
        <dbReference type="EC" id="2.7.8.5"/>
    </reaction>
</comment>
<evidence type="ECO:0000256" key="13">
    <source>
        <dbReference type="ARBA" id="ARBA00023209"/>
    </source>
</evidence>
<evidence type="ECO:0000256" key="1">
    <source>
        <dbReference type="ARBA" id="ARBA00004141"/>
    </source>
</evidence>
<dbReference type="PANTHER" id="PTHR14269">
    <property type="entry name" value="CDP-DIACYLGLYCEROL--GLYCEROL-3-PHOSPHATE 3-PHOSPHATIDYLTRANSFERASE-RELATED"/>
    <property type="match status" value="1"/>
</dbReference>
<evidence type="ECO:0000256" key="17">
    <source>
        <dbReference type="SAM" id="Phobius"/>
    </source>
</evidence>
<proteinExistence type="inferred from homology"/>
<keyword evidence="7" id="KW-0444">Lipid biosynthesis</keyword>
<comment type="pathway">
    <text evidence="2">Phospholipid metabolism; phosphatidylglycerol biosynthesis; phosphatidylglycerol from CDP-diacylglycerol: step 1/2.</text>
</comment>
<gene>
    <name evidence="18" type="ORF">SAMN04488061_1758</name>
</gene>
<keyword evidence="8 16" id="KW-0808">Transferase</keyword>
<dbReference type="EC" id="2.7.8.5" evidence="5"/>
<dbReference type="EMBL" id="FNJC01000002">
    <property type="protein sequence ID" value="SDO82583.1"/>
    <property type="molecule type" value="Genomic_DNA"/>
</dbReference>
<sequence>MTIPNLITLMRAILVPVVFWLLLAGYIKAAFVVFVIAGVSDGIDGLLARRFNWQTELGAYLDPLADKLLIVSIFLALGVRGDLPSWLVVAVVSRDLLILLAIIVSWLLNKPIKIDPLAVSKATTFAQLALAALVLADEGFMLNVGAYRQGLVWVTAVLTILSLVAYLRSWLVHMSRD</sequence>
<reference evidence="18 19" key="1">
    <citation type="submission" date="2016-10" db="EMBL/GenBank/DDBJ databases">
        <authorList>
            <person name="Varghese N."/>
            <person name="Submissions S."/>
        </authorList>
    </citation>
    <scope>NUCLEOTIDE SEQUENCE [LARGE SCALE GENOMIC DNA]</scope>
    <source>
        <strain evidence="18 19">CGMCC 1.6497</strain>
    </source>
</reference>
<evidence type="ECO:0000256" key="10">
    <source>
        <dbReference type="ARBA" id="ARBA00022989"/>
    </source>
</evidence>
<feature type="transmembrane region" description="Helical" evidence="17">
    <location>
        <begin position="150"/>
        <end position="171"/>
    </location>
</feature>
<evidence type="ECO:0000256" key="3">
    <source>
        <dbReference type="ARBA" id="ARBA00005189"/>
    </source>
</evidence>
<dbReference type="InterPro" id="IPR004570">
    <property type="entry name" value="Phosphatidylglycerol_P_synth"/>
</dbReference>
<organism evidence="18 19">
    <name type="scientific">Filomicrobium insigne</name>
    <dbReference type="NCBI Taxonomy" id="418854"/>
    <lineage>
        <taxon>Bacteria</taxon>
        <taxon>Pseudomonadati</taxon>
        <taxon>Pseudomonadota</taxon>
        <taxon>Alphaproteobacteria</taxon>
        <taxon>Hyphomicrobiales</taxon>
        <taxon>Hyphomicrobiaceae</taxon>
        <taxon>Filomicrobium</taxon>
    </lineage>
</organism>
<accession>A0A1H0MQ56</accession>
<keyword evidence="11" id="KW-0443">Lipid metabolism</keyword>
<dbReference type="InterPro" id="IPR050324">
    <property type="entry name" value="CDP-alcohol_PTase-I"/>
</dbReference>
<dbReference type="InterPro" id="IPR048254">
    <property type="entry name" value="CDP_ALCOHOL_P_TRANSF_CS"/>
</dbReference>
<keyword evidence="19" id="KW-1185">Reference proteome</keyword>
<evidence type="ECO:0000256" key="12">
    <source>
        <dbReference type="ARBA" id="ARBA00023136"/>
    </source>
</evidence>
<feature type="transmembrane region" description="Helical" evidence="17">
    <location>
        <begin position="57"/>
        <end position="79"/>
    </location>
</feature>
<evidence type="ECO:0000256" key="4">
    <source>
        <dbReference type="ARBA" id="ARBA00010441"/>
    </source>
</evidence>
<keyword evidence="9 17" id="KW-0812">Transmembrane</keyword>
<dbReference type="RefSeq" id="WP_090228058.1">
    <property type="nucleotide sequence ID" value="NZ_FNJC01000002.1"/>
</dbReference>
<comment type="pathway">
    <text evidence="3">Lipid metabolism.</text>
</comment>
<evidence type="ECO:0000313" key="18">
    <source>
        <dbReference type="EMBL" id="SDO82583.1"/>
    </source>
</evidence>
<evidence type="ECO:0000256" key="7">
    <source>
        <dbReference type="ARBA" id="ARBA00022516"/>
    </source>
</evidence>
<evidence type="ECO:0000313" key="19">
    <source>
        <dbReference type="Proteomes" id="UP000198795"/>
    </source>
</evidence>
<evidence type="ECO:0000256" key="15">
    <source>
        <dbReference type="ARBA" id="ARBA00048586"/>
    </source>
</evidence>
<keyword evidence="10 17" id="KW-1133">Transmembrane helix</keyword>
<comment type="subcellular location">
    <subcellularLocation>
        <location evidence="1">Membrane</location>
        <topology evidence="1">Multi-pass membrane protein</topology>
    </subcellularLocation>
</comment>
<evidence type="ECO:0000256" key="6">
    <source>
        <dbReference type="ARBA" id="ARBA00014944"/>
    </source>
</evidence>
<dbReference type="Proteomes" id="UP000198795">
    <property type="component" value="Unassembled WGS sequence"/>
</dbReference>
<evidence type="ECO:0000256" key="14">
    <source>
        <dbReference type="ARBA" id="ARBA00023264"/>
    </source>
</evidence>
<keyword evidence="12 17" id="KW-0472">Membrane</keyword>
<feature type="transmembrane region" description="Helical" evidence="17">
    <location>
        <begin position="12"/>
        <end position="37"/>
    </location>
</feature>
<dbReference type="Pfam" id="PF01066">
    <property type="entry name" value="CDP-OH_P_transf"/>
    <property type="match status" value="1"/>
</dbReference>
<feature type="transmembrane region" description="Helical" evidence="17">
    <location>
        <begin position="86"/>
        <end position="108"/>
    </location>
</feature>
<dbReference type="PANTHER" id="PTHR14269:SF62">
    <property type="entry name" value="CDP-DIACYLGLYCEROL--GLYCEROL-3-PHOSPHATE 3-PHOSPHATIDYLTRANSFERASE 1, CHLOROPLASTIC"/>
    <property type="match status" value="1"/>
</dbReference>